<geneLocation type="plasmid" evidence="4 5">
    <name>p1</name>
</geneLocation>
<feature type="domain" description="Nitroreductase" evidence="3">
    <location>
        <begin position="16"/>
        <end position="159"/>
    </location>
</feature>
<evidence type="ECO:0000313" key="4">
    <source>
        <dbReference type="EMBL" id="BAN27497.1"/>
    </source>
</evidence>
<evidence type="ECO:0000259" key="3">
    <source>
        <dbReference type="Pfam" id="PF00881"/>
    </source>
</evidence>
<keyword evidence="4" id="KW-0614">Plasmid</keyword>
<dbReference type="InterPro" id="IPR029479">
    <property type="entry name" value="Nitroreductase"/>
</dbReference>
<dbReference type="AlphaFoldDB" id="R4X4Q1"/>
<accession>R4X4Q1</accession>
<dbReference type="PANTHER" id="PTHR43673:SF10">
    <property type="entry name" value="NADH DEHYDROGENASE_NAD(P)H NITROREDUCTASE XCC3605-RELATED"/>
    <property type="match status" value="1"/>
</dbReference>
<name>R4X4Q1_9BURK</name>
<dbReference type="SUPFAM" id="SSF55469">
    <property type="entry name" value="FMN-dependent nitroreductase-like"/>
    <property type="match status" value="1"/>
</dbReference>
<keyword evidence="2" id="KW-0560">Oxidoreductase</keyword>
<dbReference type="GO" id="GO:0016491">
    <property type="term" value="F:oxidoreductase activity"/>
    <property type="evidence" value="ECO:0007669"/>
    <property type="project" value="UniProtKB-KW"/>
</dbReference>
<dbReference type="OrthoDB" id="9802510at2"/>
<reference evidence="4 5" key="2">
    <citation type="journal article" date="2018" name="Int. J. Syst. Evol. Microbiol.">
        <title>Burkholderia insecticola sp. nov., a gut symbiotic bacterium of the bean bug Riptortus pedestris.</title>
        <authorList>
            <person name="Takeshita K."/>
            <person name="Tamaki H."/>
            <person name="Ohbayashi T."/>
            <person name="Meng X.-Y."/>
            <person name="Sone T."/>
            <person name="Mitani Y."/>
            <person name="Peeters C."/>
            <person name="Kikuchi Y."/>
            <person name="Vandamme P."/>
        </authorList>
    </citation>
    <scope>NUCLEOTIDE SEQUENCE [LARGE SCALE GENOMIC DNA]</scope>
    <source>
        <strain evidence="4">RPE64</strain>
        <plasmid evidence="4 5">p1</plasmid>
    </source>
</reference>
<comment type="similarity">
    <text evidence="1">Belongs to the nitroreductase family.</text>
</comment>
<proteinExistence type="inferred from homology"/>
<reference evidence="4 5" key="1">
    <citation type="journal article" date="2013" name="Genome Announc.">
        <title>Complete Genome Sequence of Burkholderia sp. Strain RPE64, Bacterial Symbiont of the Bean Bug Riptortus pedestris.</title>
        <authorList>
            <person name="Shibata T.F."/>
            <person name="Maeda T."/>
            <person name="Nikoh N."/>
            <person name="Yamaguchi K."/>
            <person name="Oshima K."/>
            <person name="Hattori M."/>
            <person name="Nishiyama T."/>
            <person name="Hasebe M."/>
            <person name="Fukatsu T."/>
            <person name="Kikuchi Y."/>
            <person name="Shigenobu S."/>
        </authorList>
    </citation>
    <scope>NUCLEOTIDE SEQUENCE [LARGE SCALE GENOMIC DNA]</scope>
    <source>
        <plasmid evidence="4 5">p1</plasmid>
    </source>
</reference>
<dbReference type="PATRIC" id="fig|758793.3.peg.5704"/>
<keyword evidence="5" id="KW-1185">Reference proteome</keyword>
<sequence>MTHRPAQTDIAIHPLIAARWSPRAYAEHPIAHEEVVTLLEAARWAPSAFNSQPWRFVVFEKVENPDAFARAFATLVPFNQTWNAPAQVLIAVLADTLTSKGAVNASASYDAGAAAMALLLQAQAQGLAAHPMSGFDANAFHTAFAIPERYVLLSMISVAHHGVADTLPVALAEREAAPRARLPLDEIAHFGAWPTDTSVDSSERRA</sequence>
<gene>
    <name evidence="4" type="ORF">BRPE64_DCDS05610</name>
</gene>
<dbReference type="Gene3D" id="3.40.109.10">
    <property type="entry name" value="NADH Oxidase"/>
    <property type="match status" value="1"/>
</dbReference>
<protein>
    <submittedName>
        <fullName evidence="4">Putative oxidoreductase Nitroreductase family</fullName>
    </submittedName>
</protein>
<dbReference type="HOGENOM" id="CLU_070764_6_0_4"/>
<evidence type="ECO:0000256" key="2">
    <source>
        <dbReference type="ARBA" id="ARBA00023002"/>
    </source>
</evidence>
<organism evidence="4 5">
    <name type="scientific">Caballeronia insecticola</name>
    <dbReference type="NCBI Taxonomy" id="758793"/>
    <lineage>
        <taxon>Bacteria</taxon>
        <taxon>Pseudomonadati</taxon>
        <taxon>Pseudomonadota</taxon>
        <taxon>Betaproteobacteria</taxon>
        <taxon>Burkholderiales</taxon>
        <taxon>Burkholderiaceae</taxon>
        <taxon>Caballeronia</taxon>
    </lineage>
</organism>
<dbReference type="Proteomes" id="UP000013966">
    <property type="component" value="Plasmid p1"/>
</dbReference>
<dbReference type="Pfam" id="PF00881">
    <property type="entry name" value="Nitroreductase"/>
    <property type="match status" value="1"/>
</dbReference>
<dbReference type="KEGG" id="buo:BRPE64_DCDS05610"/>
<evidence type="ECO:0000313" key="5">
    <source>
        <dbReference type="Proteomes" id="UP000013966"/>
    </source>
</evidence>
<dbReference type="InterPro" id="IPR000415">
    <property type="entry name" value="Nitroreductase-like"/>
</dbReference>
<dbReference type="EMBL" id="AP013061">
    <property type="protein sequence ID" value="BAN27497.1"/>
    <property type="molecule type" value="Genomic_DNA"/>
</dbReference>
<dbReference type="RefSeq" id="WP_016348206.1">
    <property type="nucleotide sequence ID" value="NC_021289.1"/>
</dbReference>
<evidence type="ECO:0000256" key="1">
    <source>
        <dbReference type="ARBA" id="ARBA00007118"/>
    </source>
</evidence>
<dbReference type="PANTHER" id="PTHR43673">
    <property type="entry name" value="NAD(P)H NITROREDUCTASE YDGI-RELATED"/>
    <property type="match status" value="1"/>
</dbReference>